<evidence type="ECO:0000256" key="2">
    <source>
        <dbReference type="ARBA" id="ARBA00009840"/>
    </source>
</evidence>
<protein>
    <recommendedName>
        <fullName evidence="9">DNA recombination protein RmuC homolog</fullName>
    </recommendedName>
</protein>
<dbReference type="AlphaFoldDB" id="A0A6M4GX59"/>
<evidence type="ECO:0000256" key="5">
    <source>
        <dbReference type="SAM" id="Coils"/>
    </source>
</evidence>
<dbReference type="InterPro" id="IPR003798">
    <property type="entry name" value="DNA_recombination_RmuC"/>
</dbReference>
<feature type="region of interest" description="Disordered" evidence="6">
    <location>
        <begin position="493"/>
        <end position="518"/>
    </location>
</feature>
<organism evidence="7 8">
    <name type="scientific">Usitatibacter rugosus</name>
    <dbReference type="NCBI Taxonomy" id="2732067"/>
    <lineage>
        <taxon>Bacteria</taxon>
        <taxon>Pseudomonadati</taxon>
        <taxon>Pseudomonadota</taxon>
        <taxon>Betaproteobacteria</taxon>
        <taxon>Nitrosomonadales</taxon>
        <taxon>Usitatibacteraceae</taxon>
        <taxon>Usitatibacter</taxon>
    </lineage>
</organism>
<keyword evidence="3 5" id="KW-0175">Coiled coil</keyword>
<evidence type="ECO:0000256" key="3">
    <source>
        <dbReference type="ARBA" id="ARBA00023054"/>
    </source>
</evidence>
<comment type="function">
    <text evidence="1">Involved in DNA recombination.</text>
</comment>
<dbReference type="GO" id="GO:0006310">
    <property type="term" value="P:DNA recombination"/>
    <property type="evidence" value="ECO:0007669"/>
    <property type="project" value="UniProtKB-KW"/>
</dbReference>
<dbReference type="PANTHER" id="PTHR30563:SF0">
    <property type="entry name" value="DNA RECOMBINATION PROTEIN RMUC"/>
    <property type="match status" value="1"/>
</dbReference>
<sequence length="518" mass="57131">MESALATAVIAVLCAVVGFGAAFFFGRARPVQDQRRVAELEAQLVASREQAQRAGVQAAEQEKEATTLRAQLMEAVQRSASFEERARQAEEMRGTIRERELAIVKLGAEVSQLREKGAELATRLEEERQQSDEKLALIESAKQVMENAFKSLSSEALRQNNQSFLDLAKTSLNEFHQGAKGDLEKRQIAIDSLVAPVSASLKSVDEKILALEKARESAYGELRAQFALMSEAQGLLRNETSNLVRALRQPHVRGRWGEVQLRRVVELAGMLNHCDFAEQETAETEDGRVRPDLVVKLPGGRQIVVDAKAPVIAYMDAHDALTEEDRREKLRQHAQLVRGHLTSLSRKSYWEQFEPTPEVVVMFIPGESFAAAALEADPELMEFGFTNNVIVASPTSLIALLRAVAYGWRQESIADNAREISQLGQELHKRLGDMAEHLAKVGTGLEGATMNYNRAIASLESRVLVSARKFRDLGATSQGAEIVELKLVEGTARRLQAPESKPSPDLFGDPSEPDSGKT</sequence>
<evidence type="ECO:0000313" key="7">
    <source>
        <dbReference type="EMBL" id="QJR10963.1"/>
    </source>
</evidence>
<dbReference type="EMBL" id="CP053069">
    <property type="protein sequence ID" value="QJR10963.1"/>
    <property type="molecule type" value="Genomic_DNA"/>
</dbReference>
<dbReference type="Proteomes" id="UP000501534">
    <property type="component" value="Chromosome"/>
</dbReference>
<feature type="coiled-coil region" evidence="5">
    <location>
        <begin position="37"/>
        <end position="144"/>
    </location>
</feature>
<gene>
    <name evidence="7" type="ORF">DSM104443_02033</name>
</gene>
<evidence type="ECO:0008006" key="9">
    <source>
        <dbReference type="Google" id="ProtNLM"/>
    </source>
</evidence>
<name>A0A6M4GX59_9PROT</name>
<evidence type="ECO:0000313" key="8">
    <source>
        <dbReference type="Proteomes" id="UP000501534"/>
    </source>
</evidence>
<reference evidence="7 8" key="1">
    <citation type="submission" date="2020-04" db="EMBL/GenBank/DDBJ databases">
        <title>Usitatibacter rugosus gen. nov., sp. nov. and Usitatibacter palustris sp. nov., novel members of Usitatibacteraceae fam. nov. within the order Nitrosomonadales isolated from soil.</title>
        <authorList>
            <person name="Huber K.J."/>
            <person name="Neumann-Schaal M."/>
            <person name="Geppert A."/>
            <person name="Luckner M."/>
            <person name="Wanner G."/>
            <person name="Overmann J."/>
        </authorList>
    </citation>
    <scope>NUCLEOTIDE SEQUENCE [LARGE SCALE GENOMIC DNA]</scope>
    <source>
        <strain evidence="7 8">0125_3</strain>
    </source>
</reference>
<proteinExistence type="inferred from homology"/>
<dbReference type="RefSeq" id="WP_171091894.1">
    <property type="nucleotide sequence ID" value="NZ_CP053069.1"/>
</dbReference>
<evidence type="ECO:0000256" key="6">
    <source>
        <dbReference type="SAM" id="MobiDB-lite"/>
    </source>
</evidence>
<evidence type="ECO:0000256" key="4">
    <source>
        <dbReference type="ARBA" id="ARBA00023172"/>
    </source>
</evidence>
<dbReference type="PANTHER" id="PTHR30563">
    <property type="entry name" value="DNA RECOMBINATION PROTEIN RMUC"/>
    <property type="match status" value="1"/>
</dbReference>
<comment type="similarity">
    <text evidence="2">Belongs to the RmuC family.</text>
</comment>
<keyword evidence="4" id="KW-0233">DNA recombination</keyword>
<dbReference type="Pfam" id="PF02646">
    <property type="entry name" value="RmuC"/>
    <property type="match status" value="1"/>
</dbReference>
<keyword evidence="8" id="KW-1185">Reference proteome</keyword>
<dbReference type="KEGG" id="uru:DSM104443_02033"/>
<accession>A0A6M4GX59</accession>
<evidence type="ECO:0000256" key="1">
    <source>
        <dbReference type="ARBA" id="ARBA00003416"/>
    </source>
</evidence>